<evidence type="ECO:0000256" key="6">
    <source>
        <dbReference type="ARBA" id="ARBA00022798"/>
    </source>
</evidence>
<feature type="binding site" evidence="11">
    <location>
        <position position="134"/>
    </location>
    <ligand>
        <name>glycerol</name>
        <dbReference type="ChEBI" id="CHEBI:17754"/>
    </ligand>
</feature>
<dbReference type="EC" id="2.7.1.30" evidence="11"/>
<organism evidence="15 16">
    <name type="scientific">Weissella minor</name>
    <dbReference type="NCBI Taxonomy" id="1620"/>
    <lineage>
        <taxon>Bacteria</taxon>
        <taxon>Bacillati</taxon>
        <taxon>Bacillota</taxon>
        <taxon>Bacilli</taxon>
        <taxon>Lactobacillales</taxon>
        <taxon>Lactobacillaceae</taxon>
        <taxon>Weissella</taxon>
    </lineage>
</organism>
<evidence type="ECO:0000259" key="14">
    <source>
        <dbReference type="Pfam" id="PF02782"/>
    </source>
</evidence>
<reference evidence="15 16" key="1">
    <citation type="journal article" date="2015" name="Genome Announc.">
        <title>Expanding the biotechnology potential of lactobacilli through comparative genomics of 213 strains and associated genera.</title>
        <authorList>
            <person name="Sun Z."/>
            <person name="Harris H.M."/>
            <person name="McCann A."/>
            <person name="Guo C."/>
            <person name="Argimon S."/>
            <person name="Zhang W."/>
            <person name="Yang X."/>
            <person name="Jeffery I.B."/>
            <person name="Cooney J.C."/>
            <person name="Kagawa T.F."/>
            <person name="Liu W."/>
            <person name="Song Y."/>
            <person name="Salvetti E."/>
            <person name="Wrobel A."/>
            <person name="Rasinkangas P."/>
            <person name="Parkhill J."/>
            <person name="Rea M.C."/>
            <person name="O'Sullivan O."/>
            <person name="Ritari J."/>
            <person name="Douillard F.P."/>
            <person name="Paul Ross R."/>
            <person name="Yang R."/>
            <person name="Briner A.E."/>
            <person name="Felis G.E."/>
            <person name="de Vos W.M."/>
            <person name="Barrangou R."/>
            <person name="Klaenhammer T.R."/>
            <person name="Caufield P.W."/>
            <person name="Cui Y."/>
            <person name="Zhang H."/>
            <person name="O'Toole P.W."/>
        </authorList>
    </citation>
    <scope>NUCLEOTIDE SEQUENCE [LARGE SCALE GENOMIC DNA]</scope>
    <source>
        <strain evidence="15 16">DSM 20014</strain>
    </source>
</reference>
<feature type="binding site" evidence="11">
    <location>
        <position position="309"/>
    </location>
    <ligand>
        <name>ADP</name>
        <dbReference type="ChEBI" id="CHEBI:456216"/>
    </ligand>
</feature>
<dbReference type="InterPro" id="IPR018483">
    <property type="entry name" value="Carb_kinase_FGGY_CS"/>
</dbReference>
<dbReference type="InterPro" id="IPR043129">
    <property type="entry name" value="ATPase_NBD"/>
</dbReference>
<dbReference type="PANTHER" id="PTHR10196:SF69">
    <property type="entry name" value="GLYCEROL KINASE"/>
    <property type="match status" value="1"/>
</dbReference>
<evidence type="ECO:0000256" key="1">
    <source>
        <dbReference type="ARBA" id="ARBA00005190"/>
    </source>
</evidence>
<keyword evidence="3 11" id="KW-0808">Transferase</keyword>
<evidence type="ECO:0000256" key="9">
    <source>
        <dbReference type="ARBA" id="ARBA00054633"/>
    </source>
</evidence>
<dbReference type="PATRIC" id="fig|1620.3.peg.903"/>
<comment type="function">
    <text evidence="9 11">Key enzyme in the regulation of glycerol uptake and metabolism. Catalyzes the phosphorylation of glycerol to yield sn-glycerol 3-phosphate.</text>
</comment>
<evidence type="ECO:0000256" key="3">
    <source>
        <dbReference type="ARBA" id="ARBA00022679"/>
    </source>
</evidence>
<keyword evidence="4 11" id="KW-0547">Nucleotide-binding</keyword>
<evidence type="ECO:0000256" key="7">
    <source>
        <dbReference type="ARBA" id="ARBA00022840"/>
    </source>
</evidence>
<protein>
    <recommendedName>
        <fullName evidence="11">Glycerol kinase</fullName>
        <ecNumber evidence="11">2.7.1.30</ecNumber>
    </recommendedName>
    <alternativeName>
        <fullName evidence="11">ATP:glycerol 3-phosphotransferase</fullName>
    </alternativeName>
    <alternativeName>
        <fullName evidence="11">Glycerokinase</fullName>
        <shortName evidence="11">GK</shortName>
    </alternativeName>
</protein>
<feature type="binding site" evidence="11">
    <location>
        <position position="412"/>
    </location>
    <ligand>
        <name>ADP</name>
        <dbReference type="ChEBI" id="CHEBI:456216"/>
    </ligand>
</feature>
<dbReference type="InterPro" id="IPR018484">
    <property type="entry name" value="FGGY_N"/>
</dbReference>
<feature type="binding site" evidence="11">
    <location>
        <position position="266"/>
    </location>
    <ligand>
        <name>ADP</name>
        <dbReference type="ChEBI" id="CHEBI:456216"/>
    </ligand>
</feature>
<keyword evidence="16" id="KW-1185">Reference proteome</keyword>
<proteinExistence type="inferred from homology"/>
<comment type="pathway">
    <text evidence="1 11">Polyol metabolism; glycerol degradation via glycerol kinase pathway; sn-glycerol 3-phosphate from glycerol: step 1/1.</text>
</comment>
<dbReference type="NCBIfam" id="NF000756">
    <property type="entry name" value="PRK00047.1"/>
    <property type="match status" value="1"/>
</dbReference>
<comment type="similarity">
    <text evidence="2 11 12">Belongs to the FGGY kinase family.</text>
</comment>
<dbReference type="InterPro" id="IPR018485">
    <property type="entry name" value="FGGY_C"/>
</dbReference>
<feature type="binding site" evidence="11">
    <location>
        <position position="13"/>
    </location>
    <ligand>
        <name>sn-glycerol 3-phosphate</name>
        <dbReference type="ChEBI" id="CHEBI:57597"/>
    </ligand>
</feature>
<feature type="binding site" evidence="11">
    <location>
        <position position="14"/>
    </location>
    <ligand>
        <name>ATP</name>
        <dbReference type="ChEBI" id="CHEBI:30616"/>
    </ligand>
</feature>
<evidence type="ECO:0000256" key="5">
    <source>
        <dbReference type="ARBA" id="ARBA00022777"/>
    </source>
</evidence>
<comment type="catalytic activity">
    <reaction evidence="8 11">
        <text>glycerol + ATP = sn-glycerol 3-phosphate + ADP + H(+)</text>
        <dbReference type="Rhea" id="RHEA:21644"/>
        <dbReference type="ChEBI" id="CHEBI:15378"/>
        <dbReference type="ChEBI" id="CHEBI:17754"/>
        <dbReference type="ChEBI" id="CHEBI:30616"/>
        <dbReference type="ChEBI" id="CHEBI:57597"/>
        <dbReference type="ChEBI" id="CHEBI:456216"/>
        <dbReference type="EC" id="2.7.1.30"/>
    </reaction>
</comment>
<evidence type="ECO:0000256" key="8">
    <source>
        <dbReference type="ARBA" id="ARBA00052101"/>
    </source>
</evidence>
<name>A0A0R2JP87_9LACO</name>
<dbReference type="EMBL" id="JQCD01000030">
    <property type="protein sequence ID" value="KRN76311.1"/>
    <property type="molecule type" value="Genomic_DNA"/>
</dbReference>
<dbReference type="SUPFAM" id="SSF53067">
    <property type="entry name" value="Actin-like ATPase domain"/>
    <property type="match status" value="2"/>
</dbReference>
<feature type="binding site" evidence="11">
    <location>
        <position position="309"/>
    </location>
    <ligand>
        <name>ATP</name>
        <dbReference type="ChEBI" id="CHEBI:30616"/>
    </ligand>
</feature>
<dbReference type="GO" id="GO:0006072">
    <property type="term" value="P:glycerol-3-phosphate metabolic process"/>
    <property type="evidence" value="ECO:0007669"/>
    <property type="project" value="InterPro"/>
</dbReference>
<feature type="binding site" evidence="11">
    <location>
        <position position="83"/>
    </location>
    <ligand>
        <name>glycerol</name>
        <dbReference type="ChEBI" id="CHEBI:17754"/>
    </ligand>
</feature>
<dbReference type="FunFam" id="3.30.420.40:FF:000008">
    <property type="entry name" value="Glycerol kinase"/>
    <property type="match status" value="1"/>
</dbReference>
<dbReference type="GO" id="GO:0019563">
    <property type="term" value="P:glycerol catabolic process"/>
    <property type="evidence" value="ECO:0007669"/>
    <property type="project" value="UniProtKB-UniRule"/>
</dbReference>
<dbReference type="UniPathway" id="UPA00618">
    <property type="reaction ID" value="UER00672"/>
</dbReference>
<dbReference type="Proteomes" id="UP000051673">
    <property type="component" value="Unassembled WGS sequence"/>
</dbReference>
<dbReference type="PANTHER" id="PTHR10196">
    <property type="entry name" value="SUGAR KINASE"/>
    <property type="match status" value="1"/>
</dbReference>
<feature type="binding site" evidence="11">
    <location>
        <position position="13"/>
    </location>
    <ligand>
        <name>ATP</name>
        <dbReference type="ChEBI" id="CHEBI:30616"/>
    </ligand>
</feature>
<evidence type="ECO:0000313" key="16">
    <source>
        <dbReference type="Proteomes" id="UP000051673"/>
    </source>
</evidence>
<comment type="caution">
    <text evidence="15">The sequence shown here is derived from an EMBL/GenBank/DDBJ whole genome shotgun (WGS) entry which is preliminary data.</text>
</comment>
<dbReference type="GO" id="GO:0004370">
    <property type="term" value="F:glycerol kinase activity"/>
    <property type="evidence" value="ECO:0007669"/>
    <property type="project" value="UniProtKB-UniRule"/>
</dbReference>
<evidence type="ECO:0000256" key="10">
    <source>
        <dbReference type="ARBA" id="ARBA00063665"/>
    </source>
</evidence>
<feature type="binding site" evidence="11">
    <location>
        <position position="134"/>
    </location>
    <ligand>
        <name>sn-glycerol 3-phosphate</name>
        <dbReference type="ChEBI" id="CHEBI:57597"/>
    </ligand>
</feature>
<feature type="binding site" evidence="11">
    <location>
        <position position="244"/>
    </location>
    <ligand>
        <name>glycerol</name>
        <dbReference type="ChEBI" id="CHEBI:17754"/>
    </ligand>
</feature>
<dbReference type="FunFam" id="3.30.420.40:FF:000007">
    <property type="entry name" value="Glycerol kinase"/>
    <property type="match status" value="1"/>
</dbReference>
<dbReference type="AlphaFoldDB" id="A0A0R2JP87"/>
<feature type="binding site" evidence="11">
    <location>
        <position position="17"/>
    </location>
    <ligand>
        <name>ADP</name>
        <dbReference type="ChEBI" id="CHEBI:456216"/>
    </ligand>
</feature>
<evidence type="ECO:0000259" key="13">
    <source>
        <dbReference type="Pfam" id="PF00370"/>
    </source>
</evidence>
<feature type="binding site" evidence="11">
    <location>
        <position position="83"/>
    </location>
    <ligand>
        <name>sn-glycerol 3-phosphate</name>
        <dbReference type="ChEBI" id="CHEBI:57597"/>
    </ligand>
</feature>
<dbReference type="STRING" id="1620.IV67_GL000887"/>
<dbReference type="CDD" id="cd07786">
    <property type="entry name" value="FGGY_EcGK_like"/>
    <property type="match status" value="1"/>
</dbReference>
<evidence type="ECO:0000256" key="2">
    <source>
        <dbReference type="ARBA" id="ARBA00009156"/>
    </source>
</evidence>
<dbReference type="PROSITE" id="PS00445">
    <property type="entry name" value="FGGY_KINASES_2"/>
    <property type="match status" value="1"/>
</dbReference>
<feature type="binding site" evidence="11">
    <location>
        <position position="13"/>
    </location>
    <ligand>
        <name>ADP</name>
        <dbReference type="ChEBI" id="CHEBI:456216"/>
    </ligand>
</feature>
<evidence type="ECO:0000256" key="4">
    <source>
        <dbReference type="ARBA" id="ARBA00022741"/>
    </source>
</evidence>
<dbReference type="Pfam" id="PF00370">
    <property type="entry name" value="FGGY_N"/>
    <property type="match status" value="1"/>
</dbReference>
<dbReference type="PIRSF" id="PIRSF000538">
    <property type="entry name" value="GlpK"/>
    <property type="match status" value="1"/>
</dbReference>
<evidence type="ECO:0000256" key="12">
    <source>
        <dbReference type="RuleBase" id="RU003733"/>
    </source>
</evidence>
<sequence length="505" mass="56023">MVEQYILSIDQGTTSTRTILFDQDGHAVAHAKKEVPQIFRKPGWVEHDAAGIWNDTKQLLNEVILKANIEPYKVAGIGITNQRETTVLWDRITGEPIAPAIVWQSKQTDDIAEKLKDEHEALIYEKTGLWVDAYFSATKIMWLLDTVPGARQKAEQGDLLFGTIDSWLLYKLTDGAVHATDYSNASRTMLFNIHTLDWDDDLLALFNIPRAMLPNVEDSAHVFGYTANYVFFGLQVPISGIAGDQQAALFGHQAFKVGDVKNTYGTGSFIVMNTGDKVAESENGLLSTIAYSLDGHVTYALEGSVFIAGAAIQWLRDGLELISNASETSDLAKQSRIQHPEFIYMVPSFTGLGAPYWDQQTRGAMFGLTRSSTKADVVRATVESLAYQTRDVMTAMMHDTNLEMDSFVVDGGAAVNDYLQQFQADLLQMPVQRPEQLETTALGVAFLAGLGVGYWSGIDALPELDENHIKMPDLALAEEMDATYRRWQKAVRAAQTFPLQDEFKS</sequence>
<dbReference type="GO" id="GO:0005829">
    <property type="term" value="C:cytosol"/>
    <property type="evidence" value="ECO:0007669"/>
    <property type="project" value="TreeGrafter"/>
</dbReference>
<dbReference type="Gene3D" id="3.30.420.40">
    <property type="match status" value="2"/>
</dbReference>
<feature type="binding site" evidence="11">
    <location>
        <position position="412"/>
    </location>
    <ligand>
        <name>ATP</name>
        <dbReference type="ChEBI" id="CHEBI:30616"/>
    </ligand>
</feature>
<gene>
    <name evidence="11" type="primary">glpK</name>
    <name evidence="15" type="ORF">IV67_GL000887</name>
</gene>
<keyword evidence="7 11" id="KW-0067">ATP-binding</keyword>
<feature type="binding site" evidence="11">
    <location>
        <position position="313"/>
    </location>
    <ligand>
        <name>ATP</name>
        <dbReference type="ChEBI" id="CHEBI:30616"/>
    </ligand>
</feature>
<feature type="binding site" evidence="11">
    <location>
        <position position="245"/>
    </location>
    <ligand>
        <name>glycerol</name>
        <dbReference type="ChEBI" id="CHEBI:17754"/>
    </ligand>
</feature>
<feature type="domain" description="Carbohydrate kinase FGGY N-terminal" evidence="13">
    <location>
        <begin position="5"/>
        <end position="251"/>
    </location>
</feature>
<keyword evidence="5 11" id="KW-0418">Kinase</keyword>
<feature type="binding site" evidence="11">
    <location>
        <position position="266"/>
    </location>
    <ligand>
        <name>ATP</name>
        <dbReference type="ChEBI" id="CHEBI:30616"/>
    </ligand>
</feature>
<evidence type="ECO:0000313" key="15">
    <source>
        <dbReference type="EMBL" id="KRN76311.1"/>
    </source>
</evidence>
<feature type="binding site" evidence="11">
    <location>
        <position position="15"/>
    </location>
    <ligand>
        <name>ATP</name>
        <dbReference type="ChEBI" id="CHEBI:30616"/>
    </ligand>
</feature>
<feature type="binding site" evidence="11">
    <location>
        <position position="84"/>
    </location>
    <ligand>
        <name>glycerol</name>
        <dbReference type="ChEBI" id="CHEBI:17754"/>
    </ligand>
</feature>
<feature type="binding site" evidence="11">
    <location>
        <position position="416"/>
    </location>
    <ligand>
        <name>ADP</name>
        <dbReference type="ChEBI" id="CHEBI:456216"/>
    </ligand>
</feature>
<accession>A0A0R2JP87</accession>
<feature type="binding site" evidence="11">
    <location>
        <position position="244"/>
    </location>
    <ligand>
        <name>sn-glycerol 3-phosphate</name>
        <dbReference type="ChEBI" id="CHEBI:57597"/>
    </ligand>
</feature>
<comment type="activity regulation">
    <text evidence="11">Activated by phosphorylation and inhibited by fructose 1,6-bisphosphate (FBP).</text>
</comment>
<comment type="caution">
    <text evidence="11">Lacks conserved residue(s) required for the propagation of feature annotation.</text>
</comment>
<feature type="binding site" evidence="11">
    <location>
        <position position="84"/>
    </location>
    <ligand>
        <name>sn-glycerol 3-phosphate</name>
        <dbReference type="ChEBI" id="CHEBI:57597"/>
    </ligand>
</feature>
<dbReference type="RefSeq" id="WP_057788536.1">
    <property type="nucleotide sequence ID" value="NZ_JQCD01000030.1"/>
</dbReference>
<dbReference type="Pfam" id="PF02782">
    <property type="entry name" value="FGGY_C"/>
    <property type="match status" value="1"/>
</dbReference>
<dbReference type="NCBIfam" id="TIGR01311">
    <property type="entry name" value="glycerol_kin"/>
    <property type="match status" value="1"/>
</dbReference>
<dbReference type="InterPro" id="IPR005999">
    <property type="entry name" value="Glycerol_kin"/>
</dbReference>
<comment type="subunit">
    <text evidence="10 11">Homotetramer and homodimer (in equilibrium).</text>
</comment>
<dbReference type="HAMAP" id="MF_00186">
    <property type="entry name" value="Glycerol_kin"/>
    <property type="match status" value="1"/>
</dbReference>
<evidence type="ECO:0000256" key="11">
    <source>
        <dbReference type="HAMAP-Rule" id="MF_00186"/>
    </source>
</evidence>
<dbReference type="GO" id="GO:0005524">
    <property type="term" value="F:ATP binding"/>
    <property type="evidence" value="ECO:0007669"/>
    <property type="project" value="UniProtKB-UniRule"/>
</dbReference>
<keyword evidence="6 11" id="KW-0319">Glycerol metabolism</keyword>
<dbReference type="InterPro" id="IPR000577">
    <property type="entry name" value="Carb_kinase_FGGY"/>
</dbReference>
<feature type="domain" description="Carbohydrate kinase FGGY C-terminal" evidence="14">
    <location>
        <begin position="261"/>
        <end position="450"/>
    </location>
</feature>